<organism evidence="1 2">
    <name type="scientific">Parapedobacter pyrenivorans</name>
    <dbReference type="NCBI Taxonomy" id="1305674"/>
    <lineage>
        <taxon>Bacteria</taxon>
        <taxon>Pseudomonadati</taxon>
        <taxon>Bacteroidota</taxon>
        <taxon>Sphingobacteriia</taxon>
        <taxon>Sphingobacteriales</taxon>
        <taxon>Sphingobacteriaceae</taxon>
        <taxon>Parapedobacter</taxon>
    </lineage>
</organism>
<accession>A0A917HQT1</accession>
<name>A0A917HQT1_9SPHI</name>
<evidence type="ECO:0000313" key="1">
    <source>
        <dbReference type="EMBL" id="GGG86794.1"/>
    </source>
</evidence>
<proteinExistence type="predicted"/>
<keyword evidence="2" id="KW-1185">Reference proteome</keyword>
<sequence length="254" mass="27579">MKIIQIMKTSNKLLVAAVLLLVTAAVVNALTLKSRFAEMVSSKATRFTEFPMASFNTVEISGTAPRNIGKRLHVTVKYAERVNVRYTALDFIRMELVGETLKINVDHVKDYETDIKRQPEIIIECPDLIALTAIGIPLDSLDLPADAHVITRRYYQKSQVTIEGFHGAGLNVLAVDGMEVVLDGLTVDSLIARADRAGVVEIRGNELGHASLTVGDEATITLDHTQIGAVSTDVADKGQFIVKGAQLTAHGAHH</sequence>
<dbReference type="Proteomes" id="UP000660862">
    <property type="component" value="Unassembled WGS sequence"/>
</dbReference>
<comment type="caution">
    <text evidence="1">The sequence shown here is derived from an EMBL/GenBank/DDBJ whole genome shotgun (WGS) entry which is preliminary data.</text>
</comment>
<gene>
    <name evidence="1" type="ORF">GCM10007415_20530</name>
</gene>
<dbReference type="AlphaFoldDB" id="A0A917HQT1"/>
<reference evidence="1" key="2">
    <citation type="submission" date="2020-09" db="EMBL/GenBank/DDBJ databases">
        <authorList>
            <person name="Sun Q."/>
            <person name="Zhou Y."/>
        </authorList>
    </citation>
    <scope>NUCLEOTIDE SEQUENCE</scope>
    <source>
        <strain evidence="1">CGMCC 1.12195</strain>
    </source>
</reference>
<evidence type="ECO:0000313" key="2">
    <source>
        <dbReference type="Proteomes" id="UP000660862"/>
    </source>
</evidence>
<dbReference type="EMBL" id="BMER01000001">
    <property type="protein sequence ID" value="GGG86794.1"/>
    <property type="molecule type" value="Genomic_DNA"/>
</dbReference>
<dbReference type="Gene3D" id="2.160.20.120">
    <property type="match status" value="1"/>
</dbReference>
<reference evidence="1" key="1">
    <citation type="journal article" date="2014" name="Int. J. Syst. Evol. Microbiol.">
        <title>Complete genome sequence of Corynebacterium casei LMG S-19264T (=DSM 44701T), isolated from a smear-ripened cheese.</title>
        <authorList>
            <consortium name="US DOE Joint Genome Institute (JGI-PGF)"/>
            <person name="Walter F."/>
            <person name="Albersmeier A."/>
            <person name="Kalinowski J."/>
            <person name="Ruckert C."/>
        </authorList>
    </citation>
    <scope>NUCLEOTIDE SEQUENCE</scope>
    <source>
        <strain evidence="1">CGMCC 1.12195</strain>
    </source>
</reference>
<protein>
    <submittedName>
        <fullName evidence="1">Uncharacterized protein</fullName>
    </submittedName>
</protein>